<dbReference type="InterPro" id="IPR001753">
    <property type="entry name" value="Enoyl-CoA_hydra/iso"/>
</dbReference>
<dbReference type="Pfam" id="PF00378">
    <property type="entry name" value="ECH_1"/>
    <property type="match status" value="1"/>
</dbReference>
<dbReference type="InterPro" id="IPR014748">
    <property type="entry name" value="Enoyl-CoA_hydra_C"/>
</dbReference>
<dbReference type="PANTHER" id="PTHR43684:SF4">
    <property type="entry name" value="ENOYL-COA HYDRATASE_ISOMERASE FAMILY PROTEIN (AFU_ORTHOLOGUE AFUA_1G01890)"/>
    <property type="match status" value="1"/>
</dbReference>
<dbReference type="Proteomes" id="UP001174694">
    <property type="component" value="Unassembled WGS sequence"/>
</dbReference>
<comment type="caution">
    <text evidence="2">The sequence shown here is derived from an EMBL/GenBank/DDBJ whole genome shotgun (WGS) entry which is preliminary data.</text>
</comment>
<evidence type="ECO:0000313" key="2">
    <source>
        <dbReference type="EMBL" id="KAJ9148846.1"/>
    </source>
</evidence>
<gene>
    <name evidence="2" type="ORF">NKR23_g4747</name>
</gene>
<name>A0AA38VRW7_9PEZI</name>
<comment type="similarity">
    <text evidence="1">Belongs to the enoyl-CoA hydratase/isomerase family.</text>
</comment>
<dbReference type="CDD" id="cd06558">
    <property type="entry name" value="crotonase-like"/>
    <property type="match status" value="1"/>
</dbReference>
<dbReference type="SUPFAM" id="SSF52096">
    <property type="entry name" value="ClpP/crotonase"/>
    <property type="match status" value="1"/>
</dbReference>
<proteinExistence type="inferred from homology"/>
<dbReference type="EMBL" id="JANBVO010000011">
    <property type="protein sequence ID" value="KAJ9148846.1"/>
    <property type="molecule type" value="Genomic_DNA"/>
</dbReference>
<dbReference type="InterPro" id="IPR051053">
    <property type="entry name" value="ECH/Chromodomain_protein"/>
</dbReference>
<protein>
    <submittedName>
        <fullName evidence="2">ClpP/crotonase</fullName>
    </submittedName>
</protein>
<dbReference type="InterPro" id="IPR029045">
    <property type="entry name" value="ClpP/crotonase-like_dom_sf"/>
</dbReference>
<reference evidence="2" key="1">
    <citation type="submission" date="2022-07" db="EMBL/GenBank/DDBJ databases">
        <title>Fungi with potential for degradation of polypropylene.</title>
        <authorList>
            <person name="Gostincar C."/>
        </authorList>
    </citation>
    <scope>NUCLEOTIDE SEQUENCE</scope>
    <source>
        <strain evidence="2">EXF-13308</strain>
    </source>
</reference>
<dbReference type="Gene3D" id="1.10.12.10">
    <property type="entry name" value="Lyase 2-enoyl-coa Hydratase, Chain A, domain 2"/>
    <property type="match status" value="1"/>
</dbReference>
<keyword evidence="3" id="KW-1185">Reference proteome</keyword>
<accession>A0AA38VRW7</accession>
<dbReference type="PANTHER" id="PTHR43684">
    <property type="match status" value="1"/>
</dbReference>
<evidence type="ECO:0000313" key="3">
    <source>
        <dbReference type="Proteomes" id="UP001174694"/>
    </source>
</evidence>
<sequence>MATTKSLPDAYFSLPFKEISLSHVPASSDLATKVIMMALNRPEKYNAVTENMLIEMEAAYELLSKDDRVRAIVLTGAGKAFCAGADLQVGFAGLLKSKQTEASMTSFRDRGGRVALAIARCAKPTIVAINGPAAGFGFTITLPAAIRVAWTEAKVGMPFARRGLTMESCSAFYLPRLIGMSKAIHIATTGATYSASDPLVSQLFSKLLSTPKETVEYAVELAADIAENTSLASTKLMRDMMVYCPPTPEGAHILDSRVFISMVGLHDNWEGVKSFTEKRKPQFRGEIDQAEFPFWPWWDQATEKLAKI</sequence>
<organism evidence="2 3">
    <name type="scientific">Pleurostoma richardsiae</name>
    <dbReference type="NCBI Taxonomy" id="41990"/>
    <lineage>
        <taxon>Eukaryota</taxon>
        <taxon>Fungi</taxon>
        <taxon>Dikarya</taxon>
        <taxon>Ascomycota</taxon>
        <taxon>Pezizomycotina</taxon>
        <taxon>Sordariomycetes</taxon>
        <taxon>Sordariomycetidae</taxon>
        <taxon>Calosphaeriales</taxon>
        <taxon>Pleurostomataceae</taxon>
        <taxon>Pleurostoma</taxon>
    </lineage>
</organism>
<dbReference type="AlphaFoldDB" id="A0AA38VRW7"/>
<dbReference type="Gene3D" id="3.90.226.10">
    <property type="entry name" value="2-enoyl-CoA Hydratase, Chain A, domain 1"/>
    <property type="match status" value="1"/>
</dbReference>
<evidence type="ECO:0000256" key="1">
    <source>
        <dbReference type="ARBA" id="ARBA00005254"/>
    </source>
</evidence>